<dbReference type="AlphaFoldDB" id="A0A1G2SZX9"/>
<dbReference type="EMBL" id="MHVI01000031">
    <property type="protein sequence ID" value="OHA90597.1"/>
    <property type="molecule type" value="Genomic_DNA"/>
</dbReference>
<evidence type="ECO:0000313" key="1">
    <source>
        <dbReference type="EMBL" id="OHA90597.1"/>
    </source>
</evidence>
<accession>A0A1G2SZX9</accession>
<sequence length="134" mass="16241">MKTVKREIHALDYMLCVLISLLDRIFRRRLDWWDISQGLNVEILDRQADVSRRDVLVRILPVGWAEDEWIAVRCMHERRGWVPFKGAVYSHRLPDRFPRIFNFETHWPIRIEGRGDEEKRYITEAVPEWAKLNR</sequence>
<protein>
    <submittedName>
        <fullName evidence="1">Uncharacterized protein</fullName>
    </submittedName>
</protein>
<name>A0A1G2SZX9_9BACT</name>
<evidence type="ECO:0000313" key="2">
    <source>
        <dbReference type="Proteomes" id="UP000177746"/>
    </source>
</evidence>
<dbReference type="Proteomes" id="UP000177746">
    <property type="component" value="Unassembled WGS sequence"/>
</dbReference>
<gene>
    <name evidence="1" type="ORF">A2665_02545</name>
</gene>
<comment type="caution">
    <text evidence="1">The sequence shown here is derived from an EMBL/GenBank/DDBJ whole genome shotgun (WGS) entry which is preliminary data.</text>
</comment>
<reference evidence="1 2" key="1">
    <citation type="journal article" date="2016" name="Nat. Commun.">
        <title>Thousands of microbial genomes shed light on interconnected biogeochemical processes in an aquifer system.</title>
        <authorList>
            <person name="Anantharaman K."/>
            <person name="Brown C.T."/>
            <person name="Hug L.A."/>
            <person name="Sharon I."/>
            <person name="Castelle C.J."/>
            <person name="Probst A.J."/>
            <person name="Thomas B.C."/>
            <person name="Singh A."/>
            <person name="Wilkins M.J."/>
            <person name="Karaoz U."/>
            <person name="Brodie E.L."/>
            <person name="Williams K.H."/>
            <person name="Hubbard S.S."/>
            <person name="Banfield J.F."/>
        </authorList>
    </citation>
    <scope>NUCLEOTIDE SEQUENCE [LARGE SCALE GENOMIC DNA]</scope>
</reference>
<organism evidence="1 2">
    <name type="scientific">Candidatus Zambryskibacteria bacterium RIFCSPHIGHO2_01_FULL_46_30</name>
    <dbReference type="NCBI Taxonomy" id="1802739"/>
    <lineage>
        <taxon>Bacteria</taxon>
        <taxon>Candidatus Zambryskiibacteriota</taxon>
    </lineage>
</organism>
<proteinExistence type="predicted"/>